<feature type="compositionally biased region" description="Polar residues" evidence="1">
    <location>
        <begin position="257"/>
        <end position="270"/>
    </location>
</feature>
<keyword evidence="4" id="KW-1185">Reference proteome</keyword>
<organism evidence="3 4">
    <name type="scientific">Schizopora paradoxa</name>
    <dbReference type="NCBI Taxonomy" id="27342"/>
    <lineage>
        <taxon>Eukaryota</taxon>
        <taxon>Fungi</taxon>
        <taxon>Dikarya</taxon>
        <taxon>Basidiomycota</taxon>
        <taxon>Agaricomycotina</taxon>
        <taxon>Agaricomycetes</taxon>
        <taxon>Hymenochaetales</taxon>
        <taxon>Schizoporaceae</taxon>
        <taxon>Schizopora</taxon>
    </lineage>
</organism>
<feature type="compositionally biased region" description="Low complexity" evidence="1">
    <location>
        <begin position="486"/>
        <end position="496"/>
    </location>
</feature>
<reference evidence="3 4" key="1">
    <citation type="submission" date="2015-04" db="EMBL/GenBank/DDBJ databases">
        <title>Complete genome sequence of Schizopora paradoxa KUC8140, a cosmopolitan wood degrader in East Asia.</title>
        <authorList>
            <consortium name="DOE Joint Genome Institute"/>
            <person name="Min B."/>
            <person name="Park H."/>
            <person name="Jang Y."/>
            <person name="Kim J.-J."/>
            <person name="Kim K.H."/>
            <person name="Pangilinan J."/>
            <person name="Lipzen A."/>
            <person name="Riley R."/>
            <person name="Grigoriev I.V."/>
            <person name="Spatafora J.W."/>
            <person name="Choi I.-G."/>
        </authorList>
    </citation>
    <scope>NUCLEOTIDE SEQUENCE [LARGE SCALE GENOMIC DNA]</scope>
    <source>
        <strain evidence="3 4">KUC8140</strain>
    </source>
</reference>
<evidence type="ECO:0000313" key="3">
    <source>
        <dbReference type="EMBL" id="KLO10918.1"/>
    </source>
</evidence>
<dbReference type="Proteomes" id="UP000053477">
    <property type="component" value="Unassembled WGS sequence"/>
</dbReference>
<dbReference type="CDD" id="cd02440">
    <property type="entry name" value="AdoMet_MTases"/>
    <property type="match status" value="1"/>
</dbReference>
<dbReference type="EMBL" id="KQ086013">
    <property type="protein sequence ID" value="KLO10918.1"/>
    <property type="molecule type" value="Genomic_DNA"/>
</dbReference>
<dbReference type="Pfam" id="PF13649">
    <property type="entry name" value="Methyltransf_25"/>
    <property type="match status" value="1"/>
</dbReference>
<dbReference type="InParanoid" id="A0A0H2RNB5"/>
<feature type="compositionally biased region" description="Polar residues" evidence="1">
    <location>
        <begin position="866"/>
        <end position="878"/>
    </location>
</feature>
<evidence type="ECO:0000259" key="2">
    <source>
        <dbReference type="Pfam" id="PF13649"/>
    </source>
</evidence>
<sequence length="1115" mass="124263">MINPRRGSHGQLAKRNAENVVGEEPSSMADESFLVLDPRRRSLPMLTLLLPSKTSSMFRSRSPLSPLSSPSSPGWRSSSRANDRERASPVAIAASETSADRSSGPSSIQAIHIRPLSRSFASDGYASDGLQGRIQKQEHGHDPRRTDTHKHQRYPQRRRQSVQTTSRVTDAPRRGLGSPLERVELPLNSSSNLSVASLPPPILAHPSFAQPHSGTTLVRPARHPQRTPAKGERESRKRPSTASGVLEGSSEADMTRESASTTFARSQNAPLKSKILPTPEERASQFNTADRTILNELIQSLAARNSQFTTKNGKKHHPYAKQDVPYPRNYDRVVLDHDTWELLATKAFSKTVTFHTVPNPPSKVLDLGCGTGSWIIHAAQTWKKAHFVGLDIVPLHPDLQRTGQTDLAKRVTWVQHNFLETLPFPNEEFDFVILRRVSRGVPENKWDELFEELLRVMKPGAAIEIVEEDLYFPGSVTSLTLAGNESSTSLSTSTASNRLTPRQSHEVSSLENLESRPRASSGPKAVVSGSTVDLSSNVSTPGHSGSPTHNADASSPINRSQMKKERQSPAREGRRLRPKTSGSQSTSSLIPERFSRRRARSASSPHARTSKEEGEDAKKHILVPPPQPESPQKKLDELMSSMVIPVSLPFSSVGGLAMPNISTTLPNSVFSQSPTKMKLSLSNDSPMRGSPIIISARSDSGFSTTAVEDAHFRHDTKDPPPPRDEDMHSPERDSTEKPVLYHPSPRNISNPHDHSLLDRIYREMHESRFINLSPLALLPNLLNLYFSSVVSHPPVSVTFPPPLPKNAFFHDNKPITLLKVPSNAPRDGSDAITQSNADVNAGKDKELRPPPPSYLVVDKTRDGQQAKFNGDSSSTGTKQARRKSRKLQKSGQGKSSGQEDIQQELARQATLERFERMQSVQEDYRNFPPHDLFMHLSARVHETVACAEAMWEWVEDEQERWREKQEQLARHPFYSERALEDHHVDEEMRAIRQMTRHEFDGILSRFEMDMRRSISMDRVLGCYINWHPSLPLGRSTEEKNFDKACRRWEGKSGSQQNSQQSSPVDLKAPPIPQPSSSNSAFASYTAVDDSEGDLQPATVRFSRTFRIFCAWKPAT</sequence>
<feature type="region of interest" description="Disordered" evidence="1">
    <location>
        <begin position="1"/>
        <end position="28"/>
    </location>
</feature>
<dbReference type="PANTHER" id="PTHR43591">
    <property type="entry name" value="METHYLTRANSFERASE"/>
    <property type="match status" value="1"/>
</dbReference>
<feature type="compositionally biased region" description="Basic residues" evidence="1">
    <location>
        <begin position="879"/>
        <end position="888"/>
    </location>
</feature>
<feature type="compositionally biased region" description="Low complexity" evidence="1">
    <location>
        <begin position="55"/>
        <end position="80"/>
    </location>
</feature>
<feature type="compositionally biased region" description="Basic residues" evidence="1">
    <location>
        <begin position="147"/>
        <end position="160"/>
    </location>
</feature>
<feature type="compositionally biased region" description="Polar residues" evidence="1">
    <location>
        <begin position="95"/>
        <end position="107"/>
    </location>
</feature>
<feature type="domain" description="Methyltransferase" evidence="2">
    <location>
        <begin position="364"/>
        <end position="460"/>
    </location>
</feature>
<dbReference type="STRING" id="27342.A0A0H2RNB5"/>
<feature type="compositionally biased region" description="Polar residues" evidence="1">
    <location>
        <begin position="580"/>
        <end position="589"/>
    </location>
</feature>
<feature type="region of interest" description="Disordered" evidence="1">
    <location>
        <begin position="819"/>
        <end position="901"/>
    </location>
</feature>
<name>A0A0H2RNB5_9AGAM</name>
<feature type="region of interest" description="Disordered" evidence="1">
    <location>
        <begin position="1047"/>
        <end position="1089"/>
    </location>
</feature>
<feature type="compositionally biased region" description="Basic and acidic residues" evidence="1">
    <location>
        <begin position="710"/>
        <end position="736"/>
    </location>
</feature>
<feature type="compositionally biased region" description="Polar residues" evidence="1">
    <location>
        <begin position="497"/>
        <end position="512"/>
    </location>
</feature>
<feature type="compositionally biased region" description="Basic and acidic residues" evidence="1">
    <location>
        <begin position="562"/>
        <end position="575"/>
    </location>
</feature>
<feature type="compositionally biased region" description="Polar residues" evidence="1">
    <location>
        <begin position="528"/>
        <end position="560"/>
    </location>
</feature>
<dbReference type="GO" id="GO:0008168">
    <property type="term" value="F:methyltransferase activity"/>
    <property type="evidence" value="ECO:0007669"/>
    <property type="project" value="TreeGrafter"/>
</dbReference>
<feature type="compositionally biased region" description="Basic and acidic residues" evidence="1">
    <location>
        <begin position="135"/>
        <end position="146"/>
    </location>
</feature>
<feature type="region of interest" description="Disordered" evidence="1">
    <location>
        <begin position="710"/>
        <end position="753"/>
    </location>
</feature>
<dbReference type="Gene3D" id="3.40.50.150">
    <property type="entry name" value="Vaccinia Virus protein VP39"/>
    <property type="match status" value="1"/>
</dbReference>
<feature type="region of interest" description="Disordered" evidence="1">
    <location>
        <begin position="204"/>
        <end position="272"/>
    </location>
</feature>
<proteinExistence type="predicted"/>
<feature type="region of interest" description="Disordered" evidence="1">
    <location>
        <begin position="482"/>
        <end position="633"/>
    </location>
</feature>
<feature type="region of interest" description="Disordered" evidence="1">
    <location>
        <begin position="55"/>
        <end position="107"/>
    </location>
</feature>
<accession>A0A0H2RNB5</accession>
<protein>
    <recommendedName>
        <fullName evidence="2">Methyltransferase domain-containing protein</fullName>
    </recommendedName>
</protein>
<dbReference type="InterPro" id="IPR029063">
    <property type="entry name" value="SAM-dependent_MTases_sf"/>
</dbReference>
<dbReference type="SUPFAM" id="SSF53335">
    <property type="entry name" value="S-adenosyl-L-methionine-dependent methyltransferases"/>
    <property type="match status" value="1"/>
</dbReference>
<evidence type="ECO:0000256" key="1">
    <source>
        <dbReference type="SAM" id="MobiDB-lite"/>
    </source>
</evidence>
<dbReference type="InterPro" id="IPR041698">
    <property type="entry name" value="Methyltransf_25"/>
</dbReference>
<feature type="region of interest" description="Disordered" evidence="1">
    <location>
        <begin position="135"/>
        <end position="182"/>
    </location>
</feature>
<dbReference type="PANTHER" id="PTHR43591:SF24">
    <property type="entry name" value="2-METHOXY-6-POLYPRENYL-1,4-BENZOQUINOL METHYLASE, MITOCHONDRIAL"/>
    <property type="match status" value="1"/>
</dbReference>
<feature type="compositionally biased region" description="Basic and acidic residues" evidence="1">
    <location>
        <begin position="609"/>
        <end position="619"/>
    </location>
</feature>
<feature type="compositionally biased region" description="Low complexity" evidence="1">
    <location>
        <begin position="1052"/>
        <end position="1062"/>
    </location>
</feature>
<evidence type="ECO:0000313" key="4">
    <source>
        <dbReference type="Proteomes" id="UP000053477"/>
    </source>
</evidence>
<feature type="compositionally biased region" description="Polar residues" evidence="1">
    <location>
        <begin position="889"/>
        <end position="900"/>
    </location>
</feature>
<dbReference type="OrthoDB" id="2013972at2759"/>
<gene>
    <name evidence="3" type="ORF">SCHPADRAFT_494892</name>
</gene>
<dbReference type="AlphaFoldDB" id="A0A0H2RNB5"/>